<keyword evidence="11 14" id="KW-0503">Monooxygenase</keyword>
<organism evidence="15 16">
    <name type="scientific">Phanerochaete carnosa (strain HHB-10118-sp)</name>
    <name type="common">White-rot fungus</name>
    <name type="synonym">Peniophora carnosa</name>
    <dbReference type="NCBI Taxonomy" id="650164"/>
    <lineage>
        <taxon>Eukaryota</taxon>
        <taxon>Fungi</taxon>
        <taxon>Dikarya</taxon>
        <taxon>Basidiomycota</taxon>
        <taxon>Agaricomycotina</taxon>
        <taxon>Agaricomycetes</taxon>
        <taxon>Polyporales</taxon>
        <taxon>Phanerochaetaceae</taxon>
        <taxon>Phanerochaete</taxon>
    </lineage>
</organism>
<evidence type="ECO:0000313" key="16">
    <source>
        <dbReference type="Proteomes" id="UP000008370"/>
    </source>
</evidence>
<dbReference type="GeneID" id="18908634"/>
<evidence type="ECO:0000256" key="5">
    <source>
        <dbReference type="ARBA" id="ARBA00022617"/>
    </source>
</evidence>
<protein>
    <recommendedName>
        <fullName evidence="17">Cytochrome P450</fullName>
    </recommendedName>
</protein>
<dbReference type="PROSITE" id="PS00086">
    <property type="entry name" value="CYTOCHROME_P450"/>
    <property type="match status" value="1"/>
</dbReference>
<dbReference type="RefSeq" id="XP_007396177.1">
    <property type="nucleotide sequence ID" value="XM_007396115.1"/>
</dbReference>
<dbReference type="HOGENOM" id="CLU_001570_2_3_1"/>
<keyword evidence="10 13" id="KW-0408">Iron</keyword>
<keyword evidence="7 13" id="KW-0479">Metal-binding</keyword>
<dbReference type="PANTHER" id="PTHR46300">
    <property type="entry name" value="P450, PUTATIVE (EUROFUNG)-RELATED-RELATED"/>
    <property type="match status" value="1"/>
</dbReference>
<keyword evidence="6" id="KW-0812">Transmembrane</keyword>
<dbReference type="KEGG" id="pco:PHACADRAFT_144742"/>
<dbReference type="GO" id="GO:0020037">
    <property type="term" value="F:heme binding"/>
    <property type="evidence" value="ECO:0007669"/>
    <property type="project" value="InterPro"/>
</dbReference>
<evidence type="ECO:0000256" key="10">
    <source>
        <dbReference type="ARBA" id="ARBA00023004"/>
    </source>
</evidence>
<feature type="binding site" description="axial binding residue" evidence="13">
    <location>
        <position position="442"/>
    </location>
    <ligand>
        <name>heme</name>
        <dbReference type="ChEBI" id="CHEBI:30413"/>
    </ligand>
    <ligandPart>
        <name>Fe</name>
        <dbReference type="ChEBI" id="CHEBI:18248"/>
    </ligandPart>
</feature>
<evidence type="ECO:0000256" key="8">
    <source>
        <dbReference type="ARBA" id="ARBA00022989"/>
    </source>
</evidence>
<evidence type="ECO:0000256" key="4">
    <source>
        <dbReference type="ARBA" id="ARBA00010617"/>
    </source>
</evidence>
<accession>K5W9K9</accession>
<comment type="similarity">
    <text evidence="4 14">Belongs to the cytochrome P450 family.</text>
</comment>
<evidence type="ECO:0000256" key="12">
    <source>
        <dbReference type="ARBA" id="ARBA00023136"/>
    </source>
</evidence>
<evidence type="ECO:0000256" key="13">
    <source>
        <dbReference type="PIRSR" id="PIRSR602401-1"/>
    </source>
</evidence>
<dbReference type="InterPro" id="IPR002401">
    <property type="entry name" value="Cyt_P450_E_grp-I"/>
</dbReference>
<reference evidence="15 16" key="1">
    <citation type="journal article" date="2012" name="BMC Genomics">
        <title>Comparative genomics of the white-rot fungi, Phanerochaete carnosa and P. chrysosporium, to elucidate the genetic basis of the distinct wood types they colonize.</title>
        <authorList>
            <person name="Suzuki H."/>
            <person name="MacDonald J."/>
            <person name="Syed K."/>
            <person name="Salamov A."/>
            <person name="Hori C."/>
            <person name="Aerts A."/>
            <person name="Henrissat B."/>
            <person name="Wiebenga A."/>
            <person name="vanKuyk P.A."/>
            <person name="Barry K."/>
            <person name="Lindquist E."/>
            <person name="LaButti K."/>
            <person name="Lapidus A."/>
            <person name="Lucas S."/>
            <person name="Coutinho P."/>
            <person name="Gong Y."/>
            <person name="Samejima M."/>
            <person name="Mahadevan R."/>
            <person name="Abou-Zaid M."/>
            <person name="de Vries R.P."/>
            <person name="Igarashi K."/>
            <person name="Yadav J.S."/>
            <person name="Grigoriev I.V."/>
            <person name="Master E.R."/>
        </authorList>
    </citation>
    <scope>NUCLEOTIDE SEQUENCE [LARGE SCALE GENOMIC DNA]</scope>
    <source>
        <strain evidence="15 16">HHB-10118-sp</strain>
    </source>
</reference>
<comment type="subcellular location">
    <subcellularLocation>
        <location evidence="2">Membrane</location>
        <topology evidence="2">Single-pass membrane protein</topology>
    </subcellularLocation>
</comment>
<dbReference type="OrthoDB" id="2789670at2759"/>
<evidence type="ECO:0000256" key="14">
    <source>
        <dbReference type="RuleBase" id="RU000461"/>
    </source>
</evidence>
<dbReference type="Pfam" id="PF00067">
    <property type="entry name" value="p450"/>
    <property type="match status" value="1"/>
</dbReference>
<dbReference type="GO" id="GO:0016705">
    <property type="term" value="F:oxidoreductase activity, acting on paired donors, with incorporation or reduction of molecular oxygen"/>
    <property type="evidence" value="ECO:0007669"/>
    <property type="project" value="InterPro"/>
</dbReference>
<dbReference type="CDD" id="cd11065">
    <property type="entry name" value="CYP64-like"/>
    <property type="match status" value="1"/>
</dbReference>
<dbReference type="Proteomes" id="UP000008370">
    <property type="component" value="Unassembled WGS sequence"/>
</dbReference>
<keyword evidence="5 13" id="KW-0349">Heme</keyword>
<dbReference type="GO" id="GO:0004497">
    <property type="term" value="F:monooxygenase activity"/>
    <property type="evidence" value="ECO:0007669"/>
    <property type="project" value="UniProtKB-KW"/>
</dbReference>
<evidence type="ECO:0000256" key="2">
    <source>
        <dbReference type="ARBA" id="ARBA00004167"/>
    </source>
</evidence>
<dbReference type="AlphaFoldDB" id="K5W9K9"/>
<keyword evidence="8" id="KW-1133">Transmembrane helix</keyword>
<keyword evidence="9 14" id="KW-0560">Oxidoreductase</keyword>
<dbReference type="InterPro" id="IPR001128">
    <property type="entry name" value="Cyt_P450"/>
</dbReference>
<evidence type="ECO:0000256" key="3">
    <source>
        <dbReference type="ARBA" id="ARBA00005179"/>
    </source>
</evidence>
<evidence type="ECO:0000256" key="6">
    <source>
        <dbReference type="ARBA" id="ARBA00022692"/>
    </source>
</evidence>
<comment type="pathway">
    <text evidence="3">Secondary metabolite biosynthesis.</text>
</comment>
<sequence>MELPASSRSALACLFVGLVFACILAFYFAKRPCYPPGPKGLPIIGNLFDVPSDYAWITYRELGRRYGSDILHFEVFGLHIVVLNSMEAAEDLLDKRSGISSDRQQTVMIQELTGWHRSWAGMEYGDAWRQRRRLFHQHFRPLAVPQYHSSQAKAVLNLLQSLLNSPEGFLEHIRFMAGAMILDVVYAFDVRPGDPRIELVEKAMRTSMEIVNSGVYLVDVIPVLKHLPPWFPGAGFKRQAAEWKTLVDGMFEIPYSQVRASVREGKQKPCFLATLLTSVNGNEDMTYWDEVFMSLTGTAYGAGSDTTVATLTTFVLATAKFPEIQVAAHEELDRVLGRKRLPEIEDKESLPHITAILHEVLRWNPVVPLAIPHRTITDVNYRGYHIPAGSVIFANPWAMLHDENIFPDPDAFKPERFLNPDGSLLDEVPEPIEAFGFGRRTCPGRYFAHDVLWLAIANILTVFKIERSVDERGNTIEPRMEFTPRFMSAPRPFKCRLTPRFSGAETLISSAALTVEG</sequence>
<dbReference type="PRINTS" id="PR00385">
    <property type="entry name" value="P450"/>
</dbReference>
<dbReference type="PANTHER" id="PTHR46300:SF7">
    <property type="entry name" value="P450, PUTATIVE (EUROFUNG)-RELATED"/>
    <property type="match status" value="1"/>
</dbReference>
<proteinExistence type="inferred from homology"/>
<evidence type="ECO:0000256" key="1">
    <source>
        <dbReference type="ARBA" id="ARBA00001971"/>
    </source>
</evidence>
<dbReference type="GO" id="GO:0005506">
    <property type="term" value="F:iron ion binding"/>
    <property type="evidence" value="ECO:0007669"/>
    <property type="project" value="InterPro"/>
</dbReference>
<dbReference type="SUPFAM" id="SSF48264">
    <property type="entry name" value="Cytochrome P450"/>
    <property type="match status" value="1"/>
</dbReference>
<dbReference type="GO" id="GO:0016020">
    <property type="term" value="C:membrane"/>
    <property type="evidence" value="ECO:0007669"/>
    <property type="project" value="UniProtKB-SubCell"/>
</dbReference>
<dbReference type="InterPro" id="IPR050364">
    <property type="entry name" value="Cytochrome_P450_fung"/>
</dbReference>
<gene>
    <name evidence="15" type="ORF">PHACADRAFT_144742</name>
</gene>
<dbReference type="InterPro" id="IPR017972">
    <property type="entry name" value="Cyt_P450_CS"/>
</dbReference>
<evidence type="ECO:0000256" key="11">
    <source>
        <dbReference type="ARBA" id="ARBA00023033"/>
    </source>
</evidence>
<dbReference type="PRINTS" id="PR00463">
    <property type="entry name" value="EP450I"/>
</dbReference>
<dbReference type="Gene3D" id="1.10.630.10">
    <property type="entry name" value="Cytochrome P450"/>
    <property type="match status" value="1"/>
</dbReference>
<comment type="cofactor">
    <cofactor evidence="1 13">
        <name>heme</name>
        <dbReference type="ChEBI" id="CHEBI:30413"/>
    </cofactor>
</comment>
<dbReference type="InterPro" id="IPR036396">
    <property type="entry name" value="Cyt_P450_sf"/>
</dbReference>
<dbReference type="EMBL" id="JH930472">
    <property type="protein sequence ID" value="EKM55870.1"/>
    <property type="molecule type" value="Genomic_DNA"/>
</dbReference>
<evidence type="ECO:0000256" key="7">
    <source>
        <dbReference type="ARBA" id="ARBA00022723"/>
    </source>
</evidence>
<keyword evidence="12" id="KW-0472">Membrane</keyword>
<evidence type="ECO:0000256" key="9">
    <source>
        <dbReference type="ARBA" id="ARBA00023002"/>
    </source>
</evidence>
<dbReference type="InParanoid" id="K5W9K9"/>
<keyword evidence="16" id="KW-1185">Reference proteome</keyword>
<evidence type="ECO:0008006" key="17">
    <source>
        <dbReference type="Google" id="ProtNLM"/>
    </source>
</evidence>
<name>K5W9K9_PHACS</name>
<evidence type="ECO:0000313" key="15">
    <source>
        <dbReference type="EMBL" id="EKM55870.1"/>
    </source>
</evidence>